<dbReference type="EMBL" id="ML119676">
    <property type="protein sequence ID" value="RPA81815.1"/>
    <property type="molecule type" value="Genomic_DNA"/>
</dbReference>
<evidence type="ECO:0000313" key="11">
    <source>
        <dbReference type="Proteomes" id="UP000275078"/>
    </source>
</evidence>
<proteinExistence type="inferred from homology"/>
<sequence>MASKQDGLKRELIALLGNNGTAFSLSDFRVRVKKVSRPRKWTRTAAPHPTRKDSLTFSSWKPQGATSVYNPEAVPHESELTRLIAADRDIWAIDSDWPLDEIMYMLELWQAFDGRFFLVADRYNYQGKTRTVEQIKDCFYKCAQKSGAFRQSSVSKGFVNFNMEEAMLRKTLLASSLEKRTGDVEEADFLFSEYRRILAYQEKMIEERNALQDKLDLPVTPSNIHCFSGSHGLSYLSHSLLLSDKLKRKRQNPPQPQSEQPEKTHSRVHSESDHRKDKFSESSSNTKHGIGKVTKSHSGCSLRSVRCQFKGNATPKVLSLLSSLELASTVGMPTTETCSAFEVLQRQLHLVLDAKKMLDKLNHEIRTELARQPNS</sequence>
<dbReference type="GO" id="GO:0000122">
    <property type="term" value="P:negative regulation of transcription by RNA polymerase II"/>
    <property type="evidence" value="ECO:0007669"/>
    <property type="project" value="TreeGrafter"/>
</dbReference>
<evidence type="ECO:0000256" key="2">
    <source>
        <dbReference type="ARBA" id="ARBA00006918"/>
    </source>
</evidence>
<dbReference type="GO" id="GO:0000812">
    <property type="term" value="C:Swr1 complex"/>
    <property type="evidence" value="ECO:0007669"/>
    <property type="project" value="TreeGrafter"/>
</dbReference>
<evidence type="ECO:0000313" key="10">
    <source>
        <dbReference type="EMBL" id="RPA81815.1"/>
    </source>
</evidence>
<evidence type="ECO:0000256" key="8">
    <source>
        <dbReference type="SAM" id="MobiDB-lite"/>
    </source>
</evidence>
<dbReference type="GO" id="GO:0003714">
    <property type="term" value="F:transcription corepressor activity"/>
    <property type="evidence" value="ECO:0007669"/>
    <property type="project" value="TreeGrafter"/>
</dbReference>
<dbReference type="Pfam" id="PF16282">
    <property type="entry name" value="SANT_DAMP1_like"/>
    <property type="match status" value="1"/>
</dbReference>
<dbReference type="PANTHER" id="PTHR12855:SF10">
    <property type="entry name" value="DNA METHYLTRANSFERASE 1-ASSOCIATED PROTEIN 1"/>
    <property type="match status" value="1"/>
</dbReference>
<dbReference type="GO" id="GO:0006338">
    <property type="term" value="P:chromatin remodeling"/>
    <property type="evidence" value="ECO:0007669"/>
    <property type="project" value="InterPro"/>
</dbReference>
<reference evidence="10 11" key="1">
    <citation type="journal article" date="2018" name="Nat. Ecol. Evol.">
        <title>Pezizomycetes genomes reveal the molecular basis of ectomycorrhizal truffle lifestyle.</title>
        <authorList>
            <person name="Murat C."/>
            <person name="Payen T."/>
            <person name="Noel B."/>
            <person name="Kuo A."/>
            <person name="Morin E."/>
            <person name="Chen J."/>
            <person name="Kohler A."/>
            <person name="Krizsan K."/>
            <person name="Balestrini R."/>
            <person name="Da Silva C."/>
            <person name="Montanini B."/>
            <person name="Hainaut M."/>
            <person name="Levati E."/>
            <person name="Barry K.W."/>
            <person name="Belfiori B."/>
            <person name="Cichocki N."/>
            <person name="Clum A."/>
            <person name="Dockter R.B."/>
            <person name="Fauchery L."/>
            <person name="Guy J."/>
            <person name="Iotti M."/>
            <person name="Le Tacon F."/>
            <person name="Lindquist E.A."/>
            <person name="Lipzen A."/>
            <person name="Malagnac F."/>
            <person name="Mello A."/>
            <person name="Molinier V."/>
            <person name="Miyauchi S."/>
            <person name="Poulain J."/>
            <person name="Riccioni C."/>
            <person name="Rubini A."/>
            <person name="Sitrit Y."/>
            <person name="Splivallo R."/>
            <person name="Traeger S."/>
            <person name="Wang M."/>
            <person name="Zifcakova L."/>
            <person name="Wipf D."/>
            <person name="Zambonelli A."/>
            <person name="Paolocci F."/>
            <person name="Nowrousian M."/>
            <person name="Ottonello S."/>
            <person name="Baldrian P."/>
            <person name="Spatafora J.W."/>
            <person name="Henrissat B."/>
            <person name="Nagy L.G."/>
            <person name="Aury J.M."/>
            <person name="Wincker P."/>
            <person name="Grigoriev I.V."/>
            <person name="Bonfante P."/>
            <person name="Martin F.M."/>
        </authorList>
    </citation>
    <scope>NUCLEOTIDE SEQUENCE [LARGE SCALE GENOMIC DNA]</scope>
    <source>
        <strain evidence="10 11">RN42</strain>
    </source>
</reference>
<evidence type="ECO:0000256" key="3">
    <source>
        <dbReference type="ARBA" id="ARBA00019132"/>
    </source>
</evidence>
<keyword evidence="6" id="KW-0804">Transcription</keyword>
<evidence type="ECO:0000256" key="7">
    <source>
        <dbReference type="ARBA" id="ARBA00023242"/>
    </source>
</evidence>
<feature type="domain" description="DAMP1 SANT/Myb-like" evidence="9">
    <location>
        <begin position="94"/>
        <end position="145"/>
    </location>
</feature>
<evidence type="ECO:0000256" key="5">
    <source>
        <dbReference type="ARBA" id="ARBA00023015"/>
    </source>
</evidence>
<dbReference type="STRING" id="1160509.A0A3N4I6V6"/>
<keyword evidence="11" id="KW-1185">Reference proteome</keyword>
<organism evidence="10 11">
    <name type="scientific">Ascobolus immersus RN42</name>
    <dbReference type="NCBI Taxonomy" id="1160509"/>
    <lineage>
        <taxon>Eukaryota</taxon>
        <taxon>Fungi</taxon>
        <taxon>Dikarya</taxon>
        <taxon>Ascomycota</taxon>
        <taxon>Pezizomycotina</taxon>
        <taxon>Pezizomycetes</taxon>
        <taxon>Pezizales</taxon>
        <taxon>Ascobolaceae</taxon>
        <taxon>Ascobolus</taxon>
    </lineage>
</organism>
<comment type="subcellular location">
    <subcellularLocation>
        <location evidence="1">Nucleus</location>
    </subcellularLocation>
</comment>
<evidence type="ECO:0000256" key="4">
    <source>
        <dbReference type="ARBA" id="ARBA00022853"/>
    </source>
</evidence>
<dbReference type="InterPro" id="IPR032563">
    <property type="entry name" value="DAMP1_SANT-like"/>
</dbReference>
<dbReference type="Proteomes" id="UP000275078">
    <property type="component" value="Unassembled WGS sequence"/>
</dbReference>
<feature type="compositionally biased region" description="Basic and acidic residues" evidence="8">
    <location>
        <begin position="260"/>
        <end position="280"/>
    </location>
</feature>
<keyword evidence="5" id="KW-0805">Transcription regulation</keyword>
<dbReference type="AlphaFoldDB" id="A0A3N4I6V6"/>
<dbReference type="GO" id="GO:0006281">
    <property type="term" value="P:DNA repair"/>
    <property type="evidence" value="ECO:0007669"/>
    <property type="project" value="InterPro"/>
</dbReference>
<name>A0A3N4I6V6_ASCIM</name>
<gene>
    <name evidence="10" type="ORF">BJ508DRAFT_306201</name>
</gene>
<protein>
    <recommendedName>
        <fullName evidence="3">SWR1-complex protein 4</fullName>
    </recommendedName>
</protein>
<dbReference type="InterPro" id="IPR027109">
    <property type="entry name" value="Swc4/Dmap1"/>
</dbReference>
<keyword evidence="4" id="KW-0156">Chromatin regulator</keyword>
<evidence type="ECO:0000256" key="6">
    <source>
        <dbReference type="ARBA" id="ARBA00023163"/>
    </source>
</evidence>
<dbReference type="Gene3D" id="1.10.10.60">
    <property type="entry name" value="Homeodomain-like"/>
    <property type="match status" value="1"/>
</dbReference>
<feature type="region of interest" description="Disordered" evidence="8">
    <location>
        <begin position="247"/>
        <end position="296"/>
    </location>
</feature>
<comment type="similarity">
    <text evidence="2">Belongs to the SWC4 family.</text>
</comment>
<accession>A0A3N4I6V6</accession>
<dbReference type="OrthoDB" id="19740at2759"/>
<keyword evidence="7" id="KW-0539">Nucleus</keyword>
<dbReference type="PANTHER" id="PTHR12855">
    <property type="entry name" value="DNA METHYLTRANSFERASE 1-ASSOCIATED PROTEIN 1 FAMILY MEMBER"/>
    <property type="match status" value="1"/>
</dbReference>
<evidence type="ECO:0000259" key="9">
    <source>
        <dbReference type="Pfam" id="PF16282"/>
    </source>
</evidence>
<evidence type="ECO:0000256" key="1">
    <source>
        <dbReference type="ARBA" id="ARBA00004123"/>
    </source>
</evidence>
<dbReference type="GO" id="GO:0035267">
    <property type="term" value="C:NuA4 histone acetyltransferase complex"/>
    <property type="evidence" value="ECO:0007669"/>
    <property type="project" value="InterPro"/>
</dbReference>